<organism evidence="2 3">
    <name type="scientific">Purpureocillium lilacinum</name>
    <name type="common">Paecilomyces lilacinus</name>
    <dbReference type="NCBI Taxonomy" id="33203"/>
    <lineage>
        <taxon>Eukaryota</taxon>
        <taxon>Fungi</taxon>
        <taxon>Dikarya</taxon>
        <taxon>Ascomycota</taxon>
        <taxon>Pezizomycotina</taxon>
        <taxon>Sordariomycetes</taxon>
        <taxon>Hypocreomycetidae</taxon>
        <taxon>Hypocreales</taxon>
        <taxon>Ophiocordycipitaceae</taxon>
        <taxon>Purpureocillium</taxon>
    </lineage>
</organism>
<reference evidence="2 3" key="1">
    <citation type="journal article" date="2024" name="Microbiol. Resour. Announc.">
        <title>Genome annotations for the ascomycete fungi Trichoderma harzianum, Trichoderma aggressivum, and Purpureocillium lilacinum.</title>
        <authorList>
            <person name="Beijen E.P.W."/>
            <person name="Ohm R.A."/>
        </authorList>
    </citation>
    <scope>NUCLEOTIDE SEQUENCE [LARGE SCALE GENOMIC DNA]</scope>
    <source>
        <strain evidence="2 3">CBS 150709</strain>
    </source>
</reference>
<protein>
    <submittedName>
        <fullName evidence="2">Uncharacterized protein</fullName>
    </submittedName>
</protein>
<evidence type="ECO:0000313" key="2">
    <source>
        <dbReference type="EMBL" id="KAK4068340.1"/>
    </source>
</evidence>
<evidence type="ECO:0000313" key="3">
    <source>
        <dbReference type="Proteomes" id="UP001287286"/>
    </source>
</evidence>
<proteinExistence type="predicted"/>
<feature type="compositionally biased region" description="Polar residues" evidence="1">
    <location>
        <begin position="64"/>
        <end position="77"/>
    </location>
</feature>
<accession>A0ABR0BD34</accession>
<name>A0ABR0BD34_PURLI</name>
<comment type="caution">
    <text evidence="2">The sequence shown here is derived from an EMBL/GenBank/DDBJ whole genome shotgun (WGS) entry which is preliminary data.</text>
</comment>
<sequence>MPLSTSFAVPSSDLYLHAFGGLSELDSAHTNQLTWAVRQWASAKCVSDHAQPYTSDLRTRKSTRAPSLTTRNWTDAPTTEIGRLQPDDAAGDRATTSRT</sequence>
<evidence type="ECO:0000256" key="1">
    <source>
        <dbReference type="SAM" id="MobiDB-lite"/>
    </source>
</evidence>
<gene>
    <name evidence="2" type="ORF">Purlil1_13811</name>
</gene>
<keyword evidence="3" id="KW-1185">Reference proteome</keyword>
<feature type="region of interest" description="Disordered" evidence="1">
    <location>
        <begin position="49"/>
        <end position="99"/>
    </location>
</feature>
<dbReference type="Proteomes" id="UP001287286">
    <property type="component" value="Unassembled WGS sequence"/>
</dbReference>
<dbReference type="EMBL" id="JAWRVI010000313">
    <property type="protein sequence ID" value="KAK4068340.1"/>
    <property type="molecule type" value="Genomic_DNA"/>
</dbReference>